<name>G7IQA5_MEDTR</name>
<organism evidence="1 3">
    <name type="scientific">Medicago truncatula</name>
    <name type="common">Barrel medic</name>
    <name type="synonym">Medicago tribuloides</name>
    <dbReference type="NCBI Taxonomy" id="3880"/>
    <lineage>
        <taxon>Eukaryota</taxon>
        <taxon>Viridiplantae</taxon>
        <taxon>Streptophyta</taxon>
        <taxon>Embryophyta</taxon>
        <taxon>Tracheophyta</taxon>
        <taxon>Spermatophyta</taxon>
        <taxon>Magnoliopsida</taxon>
        <taxon>eudicotyledons</taxon>
        <taxon>Gunneridae</taxon>
        <taxon>Pentapetalae</taxon>
        <taxon>rosids</taxon>
        <taxon>fabids</taxon>
        <taxon>Fabales</taxon>
        <taxon>Fabaceae</taxon>
        <taxon>Papilionoideae</taxon>
        <taxon>50 kb inversion clade</taxon>
        <taxon>NPAAA clade</taxon>
        <taxon>Hologalegina</taxon>
        <taxon>IRL clade</taxon>
        <taxon>Trifolieae</taxon>
        <taxon>Medicago</taxon>
    </lineage>
</organism>
<dbReference type="HOGENOM" id="CLU_082252_2_0_1"/>
<dbReference type="EnsemblPlants" id="AES65518">
    <property type="protein sequence ID" value="AES65518"/>
    <property type="gene ID" value="MTR_2g040320"/>
</dbReference>
<evidence type="ECO:0000313" key="3">
    <source>
        <dbReference type="Proteomes" id="UP000002051"/>
    </source>
</evidence>
<keyword evidence="3" id="KW-1185">Reference proteome</keyword>
<dbReference type="PaxDb" id="3880-AES65518"/>
<reference evidence="1 3" key="1">
    <citation type="journal article" date="2011" name="Nature">
        <title>The Medicago genome provides insight into the evolution of rhizobial symbioses.</title>
        <authorList>
            <person name="Young N.D."/>
            <person name="Debelle F."/>
            <person name="Oldroyd G.E."/>
            <person name="Geurts R."/>
            <person name="Cannon S.B."/>
            <person name="Udvardi M.K."/>
            <person name="Benedito V.A."/>
            <person name="Mayer K.F."/>
            <person name="Gouzy J."/>
            <person name="Schoof H."/>
            <person name="Van de Peer Y."/>
            <person name="Proost S."/>
            <person name="Cook D.R."/>
            <person name="Meyers B.C."/>
            <person name="Spannagl M."/>
            <person name="Cheung F."/>
            <person name="De Mita S."/>
            <person name="Krishnakumar V."/>
            <person name="Gundlach H."/>
            <person name="Zhou S."/>
            <person name="Mudge J."/>
            <person name="Bharti A.K."/>
            <person name="Murray J.D."/>
            <person name="Naoumkina M.A."/>
            <person name="Rosen B."/>
            <person name="Silverstein K.A."/>
            <person name="Tang H."/>
            <person name="Rombauts S."/>
            <person name="Zhao P.X."/>
            <person name="Zhou P."/>
            <person name="Barbe V."/>
            <person name="Bardou P."/>
            <person name="Bechner M."/>
            <person name="Bellec A."/>
            <person name="Berger A."/>
            <person name="Berges H."/>
            <person name="Bidwell S."/>
            <person name="Bisseling T."/>
            <person name="Choisne N."/>
            <person name="Couloux A."/>
            <person name="Denny R."/>
            <person name="Deshpande S."/>
            <person name="Dai X."/>
            <person name="Doyle J.J."/>
            <person name="Dudez A.M."/>
            <person name="Farmer A.D."/>
            <person name="Fouteau S."/>
            <person name="Franken C."/>
            <person name="Gibelin C."/>
            <person name="Gish J."/>
            <person name="Goldstein S."/>
            <person name="Gonzalez A.J."/>
            <person name="Green P.J."/>
            <person name="Hallab A."/>
            <person name="Hartog M."/>
            <person name="Hua A."/>
            <person name="Humphray S.J."/>
            <person name="Jeong D.H."/>
            <person name="Jing Y."/>
            <person name="Jocker A."/>
            <person name="Kenton S.M."/>
            <person name="Kim D.J."/>
            <person name="Klee K."/>
            <person name="Lai H."/>
            <person name="Lang C."/>
            <person name="Lin S."/>
            <person name="Macmil S.L."/>
            <person name="Magdelenat G."/>
            <person name="Matthews L."/>
            <person name="McCorrison J."/>
            <person name="Monaghan E.L."/>
            <person name="Mun J.H."/>
            <person name="Najar F.Z."/>
            <person name="Nicholson C."/>
            <person name="Noirot C."/>
            <person name="O'Bleness M."/>
            <person name="Paule C.R."/>
            <person name="Poulain J."/>
            <person name="Prion F."/>
            <person name="Qin B."/>
            <person name="Qu C."/>
            <person name="Retzel E.F."/>
            <person name="Riddle C."/>
            <person name="Sallet E."/>
            <person name="Samain S."/>
            <person name="Samson N."/>
            <person name="Sanders I."/>
            <person name="Saurat O."/>
            <person name="Scarpelli C."/>
            <person name="Schiex T."/>
            <person name="Segurens B."/>
            <person name="Severin A.J."/>
            <person name="Sherrier D.J."/>
            <person name="Shi R."/>
            <person name="Sims S."/>
            <person name="Singer S.R."/>
            <person name="Sinharoy S."/>
            <person name="Sterck L."/>
            <person name="Viollet A."/>
            <person name="Wang B.B."/>
            <person name="Wang K."/>
            <person name="Wang M."/>
            <person name="Wang X."/>
            <person name="Warfsmann J."/>
            <person name="Weissenbach J."/>
            <person name="White D.D."/>
            <person name="White J.D."/>
            <person name="Wiley G.B."/>
            <person name="Wincker P."/>
            <person name="Xing Y."/>
            <person name="Yang L."/>
            <person name="Yao Z."/>
            <person name="Ying F."/>
            <person name="Zhai J."/>
            <person name="Zhou L."/>
            <person name="Zuber A."/>
            <person name="Denarie J."/>
            <person name="Dixon R.A."/>
            <person name="May G.D."/>
            <person name="Schwartz D.C."/>
            <person name="Rogers J."/>
            <person name="Quetier F."/>
            <person name="Town C.D."/>
            <person name="Roe B.A."/>
        </authorList>
    </citation>
    <scope>NUCLEOTIDE SEQUENCE [LARGE SCALE GENOMIC DNA]</scope>
    <source>
        <strain evidence="1">A17</strain>
        <strain evidence="2 3">cv. Jemalong A17</strain>
    </source>
</reference>
<sequence>MLKRIVETWIGVSEADSHDLSDHFIQFITSTGHTRARRSFLQLIWLLCVWMVWNERNNRLFNNTQTSIEGLSEKVKLHSLWWLKASKATFVYGSQRWWSDPMLCLGIDAPGLL</sequence>
<gene>
    <name evidence="1" type="ordered locus">MTR_2g040320</name>
</gene>
<dbReference type="Proteomes" id="UP000002051">
    <property type="component" value="Chromosome 2"/>
</dbReference>
<evidence type="ECO:0000313" key="2">
    <source>
        <dbReference type="EnsemblPlants" id="AES65518"/>
    </source>
</evidence>
<accession>G7IQA5</accession>
<protein>
    <submittedName>
        <fullName evidence="1 2">Uncharacterized protein</fullName>
    </submittedName>
</protein>
<reference evidence="2" key="3">
    <citation type="submission" date="2015-04" db="UniProtKB">
        <authorList>
            <consortium name="EnsemblPlants"/>
        </authorList>
    </citation>
    <scope>IDENTIFICATION</scope>
    <source>
        <strain evidence="2">cv. Jemalong A17</strain>
    </source>
</reference>
<evidence type="ECO:0000313" key="1">
    <source>
        <dbReference type="EMBL" id="AES65518.1"/>
    </source>
</evidence>
<dbReference type="EMBL" id="CM001218">
    <property type="protein sequence ID" value="AES65518.1"/>
    <property type="molecule type" value="Genomic_DNA"/>
</dbReference>
<dbReference type="AlphaFoldDB" id="G7IQA5"/>
<reference evidence="1 3" key="2">
    <citation type="journal article" date="2014" name="BMC Genomics">
        <title>An improved genome release (version Mt4.0) for the model legume Medicago truncatula.</title>
        <authorList>
            <person name="Tang H."/>
            <person name="Krishnakumar V."/>
            <person name="Bidwell S."/>
            <person name="Rosen B."/>
            <person name="Chan A."/>
            <person name="Zhou S."/>
            <person name="Gentzbittel L."/>
            <person name="Childs K.L."/>
            <person name="Yandell M."/>
            <person name="Gundlach H."/>
            <person name="Mayer K.F."/>
            <person name="Schwartz D.C."/>
            <person name="Town C.D."/>
        </authorList>
    </citation>
    <scope>GENOME REANNOTATION</scope>
    <source>
        <strain evidence="2 3">cv. Jemalong A17</strain>
    </source>
</reference>
<proteinExistence type="predicted"/>